<sequence length="70" mass="8491">MARDNEKVYESIDRLLNDIRDILDIILKELARKRKHLEYLEKRIDVESNNNLQLKKVLDYYNVNSNNNEK</sequence>
<name>A0A645FZN2_9ZZZZ</name>
<dbReference type="AlphaFoldDB" id="A0A645FZN2"/>
<reference evidence="1" key="1">
    <citation type="submission" date="2019-08" db="EMBL/GenBank/DDBJ databases">
        <authorList>
            <person name="Kucharzyk K."/>
            <person name="Murdoch R.W."/>
            <person name="Higgins S."/>
            <person name="Loffler F."/>
        </authorList>
    </citation>
    <scope>NUCLEOTIDE SEQUENCE</scope>
</reference>
<proteinExistence type="predicted"/>
<comment type="caution">
    <text evidence="1">The sequence shown here is derived from an EMBL/GenBank/DDBJ whole genome shotgun (WGS) entry which is preliminary data.</text>
</comment>
<organism evidence="1">
    <name type="scientific">bioreactor metagenome</name>
    <dbReference type="NCBI Taxonomy" id="1076179"/>
    <lineage>
        <taxon>unclassified sequences</taxon>
        <taxon>metagenomes</taxon>
        <taxon>ecological metagenomes</taxon>
    </lineage>
</organism>
<gene>
    <name evidence="1" type="ORF">SDC9_166745</name>
</gene>
<evidence type="ECO:0000313" key="1">
    <source>
        <dbReference type="EMBL" id="MPN19376.1"/>
    </source>
</evidence>
<dbReference type="EMBL" id="VSSQ01066923">
    <property type="protein sequence ID" value="MPN19376.1"/>
    <property type="molecule type" value="Genomic_DNA"/>
</dbReference>
<protein>
    <submittedName>
        <fullName evidence="1">Uncharacterized protein</fullName>
    </submittedName>
</protein>
<accession>A0A645FZN2</accession>